<dbReference type="InterPro" id="IPR004046">
    <property type="entry name" value="GST_C"/>
</dbReference>
<dbReference type="RefSeq" id="WP_067907927.1">
    <property type="nucleotide sequence ID" value="NZ_KQ954244.1"/>
</dbReference>
<dbReference type="InterPro" id="IPR036282">
    <property type="entry name" value="Glutathione-S-Trfase_C_sf"/>
</dbReference>
<dbReference type="CDD" id="cd00570">
    <property type="entry name" value="GST_N_family"/>
    <property type="match status" value="1"/>
</dbReference>
<evidence type="ECO:0000259" key="2">
    <source>
        <dbReference type="PROSITE" id="PS50405"/>
    </source>
</evidence>
<feature type="domain" description="GST C-terminal" evidence="2">
    <location>
        <begin position="94"/>
        <end position="252"/>
    </location>
</feature>
<dbReference type="OrthoDB" id="7547654at2"/>
<dbReference type="PROSITE" id="PS50404">
    <property type="entry name" value="GST_NTER"/>
    <property type="match status" value="1"/>
</dbReference>
<proteinExistence type="predicted"/>
<dbReference type="Pfam" id="PF00043">
    <property type="entry name" value="GST_C"/>
    <property type="match status" value="1"/>
</dbReference>
<dbReference type="Proteomes" id="UP000058012">
    <property type="component" value="Unassembled WGS sequence"/>
</dbReference>
<dbReference type="STRING" id="1117702.AQZ52_07355"/>
<dbReference type="InterPro" id="IPR036249">
    <property type="entry name" value="Thioredoxin-like_sf"/>
</dbReference>
<sequence>MGEAVLYHGEPNGASLTVLAALAETGLDISCRPIELLAGARHHLPGLAEPIALDLGIEGEGPVLVIGGEAMTESVFLAQYLDELAGGCGLQPDDAYAHWDMLMWCRQITERLSPAAALLGNLASAQAAIAAIPADRFAALTGAIVSDDLRGRWQALHSGVVDPAQVADSEAKVDAAAQRCEDKLADGRDWLMGPFSIADLVTYSWLAGMESIRPAAFACRPLTRAWLARVAARPCVVTALSLATVSEPLRSWAPGPEINRWG</sequence>
<dbReference type="Gene3D" id="3.40.30.10">
    <property type="entry name" value="Glutaredoxin"/>
    <property type="match status" value="1"/>
</dbReference>
<evidence type="ECO:0000313" key="4">
    <source>
        <dbReference type="Proteomes" id="UP000058012"/>
    </source>
</evidence>
<evidence type="ECO:0000313" key="3">
    <source>
        <dbReference type="EMBL" id="KUR73005.1"/>
    </source>
</evidence>
<gene>
    <name evidence="3" type="ORF">AQZ52_07355</name>
</gene>
<reference evidence="3 4" key="1">
    <citation type="submission" date="2015-10" db="EMBL/GenBank/DDBJ databases">
        <title>Draft genome sequence of Novosphingobium fuchskuhlense DSM 25065 isolated from a surface water sample of the southwest basin of Lake Grosse Fuchskuhle.</title>
        <authorList>
            <person name="Ruckert C."/>
            <person name="Winkler A."/>
            <person name="Glaeser J."/>
            <person name="Grossart H.-P."/>
            <person name="Kalinowski J."/>
            <person name="Glaeser S."/>
        </authorList>
    </citation>
    <scope>NUCLEOTIDE SEQUENCE [LARGE SCALE GENOMIC DNA]</scope>
    <source>
        <strain evidence="3 4">FNE08-7</strain>
    </source>
</reference>
<feature type="domain" description="GST N-terminal" evidence="1">
    <location>
        <begin position="2"/>
        <end position="89"/>
    </location>
</feature>
<dbReference type="Gene3D" id="1.20.1050.10">
    <property type="match status" value="2"/>
</dbReference>
<dbReference type="AlphaFoldDB" id="A0A117UY63"/>
<keyword evidence="3" id="KW-0808">Transferase</keyword>
<dbReference type="InterPro" id="IPR010987">
    <property type="entry name" value="Glutathione-S-Trfase_C-like"/>
</dbReference>
<organism evidence="3 4">
    <name type="scientific">Novosphingobium fuchskuhlense</name>
    <dbReference type="NCBI Taxonomy" id="1117702"/>
    <lineage>
        <taxon>Bacteria</taxon>
        <taxon>Pseudomonadati</taxon>
        <taxon>Pseudomonadota</taxon>
        <taxon>Alphaproteobacteria</taxon>
        <taxon>Sphingomonadales</taxon>
        <taxon>Sphingomonadaceae</taxon>
        <taxon>Novosphingobium</taxon>
    </lineage>
</organism>
<dbReference type="EMBL" id="LLZS01000003">
    <property type="protein sequence ID" value="KUR73005.1"/>
    <property type="molecule type" value="Genomic_DNA"/>
</dbReference>
<accession>A0A117UY63</accession>
<dbReference type="PROSITE" id="PS50405">
    <property type="entry name" value="GST_CTER"/>
    <property type="match status" value="1"/>
</dbReference>
<dbReference type="Pfam" id="PF13417">
    <property type="entry name" value="GST_N_3"/>
    <property type="match status" value="1"/>
</dbReference>
<evidence type="ECO:0000259" key="1">
    <source>
        <dbReference type="PROSITE" id="PS50404"/>
    </source>
</evidence>
<dbReference type="SUPFAM" id="SSF47616">
    <property type="entry name" value="GST C-terminal domain-like"/>
    <property type="match status" value="1"/>
</dbReference>
<dbReference type="InterPro" id="IPR004045">
    <property type="entry name" value="Glutathione_S-Trfase_N"/>
</dbReference>
<comment type="caution">
    <text evidence="3">The sequence shown here is derived from an EMBL/GenBank/DDBJ whole genome shotgun (WGS) entry which is preliminary data.</text>
</comment>
<protein>
    <submittedName>
        <fullName evidence="3">Glutathione S-transferase</fullName>
    </submittedName>
</protein>
<name>A0A117UY63_9SPHN</name>
<dbReference type="GO" id="GO:0016740">
    <property type="term" value="F:transferase activity"/>
    <property type="evidence" value="ECO:0007669"/>
    <property type="project" value="UniProtKB-KW"/>
</dbReference>
<dbReference type="SUPFAM" id="SSF52833">
    <property type="entry name" value="Thioredoxin-like"/>
    <property type="match status" value="1"/>
</dbReference>
<keyword evidence="4" id="KW-1185">Reference proteome</keyword>